<evidence type="ECO:0000313" key="1">
    <source>
        <dbReference type="EMBL" id="KRY02591.1"/>
    </source>
</evidence>
<dbReference type="EMBL" id="JYDQ01003671">
    <property type="protein sequence ID" value="KRY02591.1"/>
    <property type="molecule type" value="Genomic_DNA"/>
</dbReference>
<keyword evidence="2" id="KW-1185">Reference proteome</keyword>
<accession>A0A0V0YQK9</accession>
<protein>
    <submittedName>
        <fullName evidence="1">Uncharacterized protein</fullName>
    </submittedName>
</protein>
<proteinExistence type="predicted"/>
<name>A0A0V0YQK9_9BILA</name>
<organism evidence="1 2">
    <name type="scientific">Trichinella patagoniensis</name>
    <dbReference type="NCBI Taxonomy" id="990121"/>
    <lineage>
        <taxon>Eukaryota</taxon>
        <taxon>Metazoa</taxon>
        <taxon>Ecdysozoa</taxon>
        <taxon>Nematoda</taxon>
        <taxon>Enoplea</taxon>
        <taxon>Dorylaimia</taxon>
        <taxon>Trichinellida</taxon>
        <taxon>Trichinellidae</taxon>
        <taxon>Trichinella</taxon>
    </lineage>
</organism>
<dbReference type="AlphaFoldDB" id="A0A0V0YQK9"/>
<dbReference type="Proteomes" id="UP000054783">
    <property type="component" value="Unassembled WGS sequence"/>
</dbReference>
<reference evidence="1 2" key="1">
    <citation type="submission" date="2015-01" db="EMBL/GenBank/DDBJ databases">
        <title>Evolution of Trichinella species and genotypes.</title>
        <authorList>
            <person name="Korhonen P.K."/>
            <person name="Edoardo P."/>
            <person name="Giuseppe L.R."/>
            <person name="Gasser R.B."/>
        </authorList>
    </citation>
    <scope>NUCLEOTIDE SEQUENCE [LARGE SCALE GENOMIC DNA]</scope>
    <source>
        <strain evidence="1">ISS2496</strain>
    </source>
</reference>
<evidence type="ECO:0000313" key="2">
    <source>
        <dbReference type="Proteomes" id="UP000054783"/>
    </source>
</evidence>
<gene>
    <name evidence="1" type="ORF">T12_16129</name>
</gene>
<comment type="caution">
    <text evidence="1">The sequence shown here is derived from an EMBL/GenBank/DDBJ whole genome shotgun (WGS) entry which is preliminary data.</text>
</comment>
<sequence length="37" mass="4069">MFLLCIFNPTTPSLLAVFQHTPKVCIGFQSHHVVAGN</sequence>